<dbReference type="SMART" id="SM00382">
    <property type="entry name" value="AAA"/>
    <property type="match status" value="1"/>
</dbReference>
<dbReference type="CDD" id="cd00009">
    <property type="entry name" value="AAA"/>
    <property type="match status" value="1"/>
</dbReference>
<dbReference type="PANTHER" id="PTHR30050:SF4">
    <property type="entry name" value="ATP-BINDING PROTEIN RV3427C IN INSERTION SEQUENCE-RELATED"/>
    <property type="match status" value="1"/>
</dbReference>
<dbReference type="GO" id="GO:0006260">
    <property type="term" value="P:DNA replication"/>
    <property type="evidence" value="ECO:0007669"/>
    <property type="project" value="TreeGrafter"/>
</dbReference>
<dbReference type="KEGG" id="cac:CA_C1933"/>
<dbReference type="PANTHER" id="PTHR30050">
    <property type="entry name" value="CHROMOSOMAL REPLICATION INITIATOR PROTEIN DNAA"/>
    <property type="match status" value="1"/>
</dbReference>
<dbReference type="PIR" id="D97138">
    <property type="entry name" value="D97138"/>
</dbReference>
<dbReference type="NCBIfam" id="NF005992">
    <property type="entry name" value="PRK08116.1"/>
    <property type="match status" value="1"/>
</dbReference>
<dbReference type="InterPro" id="IPR027417">
    <property type="entry name" value="P-loop_NTPase"/>
</dbReference>
<dbReference type="RefSeq" id="WP_010965236.1">
    <property type="nucleotide sequence ID" value="NC_003030.1"/>
</dbReference>
<dbReference type="PATRIC" id="fig|272562.8.peg.2137"/>
<dbReference type="Pfam" id="PF01695">
    <property type="entry name" value="IstB_IS21"/>
    <property type="match status" value="1"/>
</dbReference>
<dbReference type="Proteomes" id="UP000000814">
    <property type="component" value="Chromosome"/>
</dbReference>
<sequence>MDQLNKITPTGTEKVSESSCNKLEETCTKCGKNIYKKVTILGIDRIVKTMCECESKAWHEKRQHEEMLKKQNRLNELITNSLMDEKFRESNFENWDFNKGSRSMYNLGRRYADNFKECKQQGLGLLIYGSAGNGKTYLASAIANELLKQYIPVVCVSINGLLSRIQKTYNSWGKEAESDIIRSFINADLLIIDDLGTEKSSEWSRSMIYNIVDSRYRSKLPLIITSNLEINPSKRHGVLADQYHERTESRIFEMCTPVENTSKSIRIEEAKKKTELLRKILY</sequence>
<keyword evidence="3" id="KW-1185">Reference proteome</keyword>
<dbReference type="HOGENOM" id="CLU_062999_3_2_9"/>
<evidence type="ECO:0000313" key="3">
    <source>
        <dbReference type="Proteomes" id="UP000000814"/>
    </source>
</evidence>
<organism evidence="2 3">
    <name type="scientific">Clostridium acetobutylicum (strain ATCC 824 / DSM 792 / JCM 1419 / IAM 19013 / LMG 5710 / NBRC 13948 / NRRL B-527 / VKM B-1787 / 2291 / W)</name>
    <dbReference type="NCBI Taxonomy" id="272562"/>
    <lineage>
        <taxon>Bacteria</taxon>
        <taxon>Bacillati</taxon>
        <taxon>Bacillota</taxon>
        <taxon>Clostridia</taxon>
        <taxon>Eubacteriales</taxon>
        <taxon>Clostridiaceae</taxon>
        <taxon>Clostridium</taxon>
    </lineage>
</organism>
<dbReference type="GO" id="GO:0005524">
    <property type="term" value="F:ATP binding"/>
    <property type="evidence" value="ECO:0007669"/>
    <property type="project" value="InterPro"/>
</dbReference>
<gene>
    <name evidence="2" type="primary">dnaL</name>
    <name evidence="2" type="ordered locus">CA_C1933</name>
</gene>
<proteinExistence type="predicted"/>
<evidence type="ECO:0000259" key="1">
    <source>
        <dbReference type="SMART" id="SM00382"/>
    </source>
</evidence>
<dbReference type="InterPro" id="IPR002611">
    <property type="entry name" value="IstB_ATP-bd"/>
</dbReference>
<dbReference type="STRING" id="272562.CA_C1933"/>
<dbReference type="AlphaFoldDB" id="Q97HS5"/>
<feature type="domain" description="AAA+ ATPase" evidence="1">
    <location>
        <begin position="121"/>
        <end position="262"/>
    </location>
</feature>
<name>Q97HS5_CLOAB</name>
<dbReference type="Gene3D" id="3.40.50.300">
    <property type="entry name" value="P-loop containing nucleotide triphosphate hydrolases"/>
    <property type="match status" value="1"/>
</dbReference>
<dbReference type="EMBL" id="AE001437">
    <property type="protein sequence ID" value="AAK79895.1"/>
    <property type="molecule type" value="Genomic_DNA"/>
</dbReference>
<accession>Q97HS5</accession>
<dbReference type="GeneID" id="44998422"/>
<dbReference type="OrthoDB" id="9770694at2"/>
<dbReference type="eggNOG" id="COG1484">
    <property type="taxonomic scope" value="Bacteria"/>
</dbReference>
<dbReference type="InterPro" id="IPR003593">
    <property type="entry name" value="AAA+_ATPase"/>
</dbReference>
<reference evidence="2 3" key="1">
    <citation type="journal article" date="2001" name="J. Bacteriol.">
        <title>Genome sequence and comparative analysis of the solvent-producing bacterium Clostridium acetobutylicum.</title>
        <authorList>
            <person name="Nolling J."/>
            <person name="Breton G."/>
            <person name="Omelchenko M.V."/>
            <person name="Makarova K.S."/>
            <person name="Zeng Q."/>
            <person name="Gibson R."/>
            <person name="Lee H.M."/>
            <person name="Dubois J."/>
            <person name="Qiu D."/>
            <person name="Hitti J."/>
            <person name="Wolf Y.I."/>
            <person name="Tatusov R.L."/>
            <person name="Sabathe F."/>
            <person name="Doucette-Stamm L."/>
            <person name="Soucaille P."/>
            <person name="Daly M.J."/>
            <person name="Bennett G.N."/>
            <person name="Koonin E.V."/>
            <person name="Smith D.R."/>
        </authorList>
    </citation>
    <scope>NUCLEOTIDE SEQUENCE [LARGE SCALE GENOMIC DNA]</scope>
    <source>
        <strain evidence="3">ATCC 824 / DSM 792 / JCM 1419 / LMG 5710 / VKM B-1787</strain>
    </source>
</reference>
<evidence type="ECO:0000313" key="2">
    <source>
        <dbReference type="EMBL" id="AAK79895.1"/>
    </source>
</evidence>
<dbReference type="SUPFAM" id="SSF52540">
    <property type="entry name" value="P-loop containing nucleoside triphosphate hydrolases"/>
    <property type="match status" value="1"/>
</dbReference>
<protein>
    <submittedName>
        <fullName evidence="2">DNA replication protein DnaC</fullName>
    </submittedName>
</protein>